<dbReference type="PANTHER" id="PTHR42924:SF3">
    <property type="entry name" value="POLYMERASE_HISTIDINOL PHOSPHATASE N-TERMINAL DOMAIN-CONTAINING PROTEIN"/>
    <property type="match status" value="1"/>
</dbReference>
<accession>A0A2M6ZG53</accession>
<dbReference type="Pfam" id="PF02811">
    <property type="entry name" value="PHP"/>
    <property type="match status" value="1"/>
</dbReference>
<evidence type="ECO:0000259" key="1">
    <source>
        <dbReference type="SMART" id="SM00481"/>
    </source>
</evidence>
<dbReference type="SUPFAM" id="SSF89550">
    <property type="entry name" value="PHP domain-like"/>
    <property type="match status" value="1"/>
</dbReference>
<dbReference type="Proteomes" id="UP000229227">
    <property type="component" value="Unassembled WGS sequence"/>
</dbReference>
<sequence>MIKADLHVHTKYSGDCILSLENLINACKKMGIDCVAITDHDTIEGALKLKEIAPFKVIIGEEIRTLDGELNGLFLNETIPPGLSAEETISRIKTQGGLVYIPHPYSFFRREAMDVNKLHEIYSRADIIECYNGRNFLFFENRRAIKFAKEKAIAMGGGSDAHHQAEIGNVFVEMEDFDTKEEFLSNLKRGKIVVAPYSRRIGSFFIEASLFLVWVKMFDAFRKNKK</sequence>
<dbReference type="Gene3D" id="3.20.20.140">
    <property type="entry name" value="Metal-dependent hydrolases"/>
    <property type="match status" value="1"/>
</dbReference>
<dbReference type="CDD" id="cd07432">
    <property type="entry name" value="PHP_HisPPase"/>
    <property type="match status" value="1"/>
</dbReference>
<evidence type="ECO:0000313" key="2">
    <source>
        <dbReference type="EMBL" id="PIU51358.1"/>
    </source>
</evidence>
<dbReference type="GO" id="GO:0004534">
    <property type="term" value="F:5'-3' RNA exonuclease activity"/>
    <property type="evidence" value="ECO:0007669"/>
    <property type="project" value="TreeGrafter"/>
</dbReference>
<evidence type="ECO:0000313" key="3">
    <source>
        <dbReference type="Proteomes" id="UP000229227"/>
    </source>
</evidence>
<name>A0A2M6ZG53_9BACT</name>
<organism evidence="2 3">
    <name type="scientific">Candidatus Desantisbacteria bacterium CG07_land_8_20_14_0_80_39_15</name>
    <dbReference type="NCBI Taxonomy" id="1974549"/>
    <lineage>
        <taxon>Bacteria</taxon>
        <taxon>Candidatus Desantisiibacteriota</taxon>
    </lineage>
</organism>
<gene>
    <name evidence="2" type="ORF">COS91_04850</name>
</gene>
<feature type="domain" description="Polymerase/histidinol phosphatase N-terminal" evidence="1">
    <location>
        <begin position="4"/>
        <end position="67"/>
    </location>
</feature>
<dbReference type="GO" id="GO:0016740">
    <property type="term" value="F:transferase activity"/>
    <property type="evidence" value="ECO:0007669"/>
    <property type="project" value="UniProtKB-KW"/>
</dbReference>
<keyword evidence="2" id="KW-0808">Transferase</keyword>
<dbReference type="GO" id="GO:0035312">
    <property type="term" value="F:5'-3' DNA exonuclease activity"/>
    <property type="evidence" value="ECO:0007669"/>
    <property type="project" value="TreeGrafter"/>
</dbReference>
<dbReference type="InterPro" id="IPR052018">
    <property type="entry name" value="PHP_domain"/>
</dbReference>
<dbReference type="PANTHER" id="PTHR42924">
    <property type="entry name" value="EXONUCLEASE"/>
    <property type="match status" value="1"/>
</dbReference>
<dbReference type="SMART" id="SM00481">
    <property type="entry name" value="POLIIIAc"/>
    <property type="match status" value="1"/>
</dbReference>
<dbReference type="InterPro" id="IPR003141">
    <property type="entry name" value="Pol/His_phosphatase_N"/>
</dbReference>
<dbReference type="InterPro" id="IPR016195">
    <property type="entry name" value="Pol/histidinol_Pase-like"/>
</dbReference>
<dbReference type="AlphaFoldDB" id="A0A2M6ZG53"/>
<dbReference type="Pfam" id="PF13263">
    <property type="entry name" value="PHP_C"/>
    <property type="match status" value="1"/>
</dbReference>
<proteinExistence type="predicted"/>
<dbReference type="EMBL" id="PEWN01000077">
    <property type="protein sequence ID" value="PIU51358.1"/>
    <property type="molecule type" value="Genomic_DNA"/>
</dbReference>
<reference evidence="3" key="1">
    <citation type="submission" date="2017-09" db="EMBL/GenBank/DDBJ databases">
        <title>Depth-based differentiation of microbial function through sediment-hosted aquifers and enrichment of novel symbionts in the deep terrestrial subsurface.</title>
        <authorList>
            <person name="Probst A.J."/>
            <person name="Ladd B."/>
            <person name="Jarett J.K."/>
            <person name="Geller-Mcgrath D.E."/>
            <person name="Sieber C.M.K."/>
            <person name="Emerson J.B."/>
            <person name="Anantharaman K."/>
            <person name="Thomas B.C."/>
            <person name="Malmstrom R."/>
            <person name="Stieglmeier M."/>
            <person name="Klingl A."/>
            <person name="Woyke T."/>
            <person name="Ryan C.M."/>
            <person name="Banfield J.F."/>
        </authorList>
    </citation>
    <scope>NUCLEOTIDE SEQUENCE [LARGE SCALE GENOMIC DNA]</scope>
</reference>
<protein>
    <submittedName>
        <fullName evidence="2">Phosphotransferase</fullName>
    </submittedName>
</protein>
<comment type="caution">
    <text evidence="2">The sequence shown here is derived from an EMBL/GenBank/DDBJ whole genome shotgun (WGS) entry which is preliminary data.</text>
</comment>
<dbReference type="InterPro" id="IPR004013">
    <property type="entry name" value="PHP_dom"/>
</dbReference>